<gene>
    <name evidence="2" type="ORF">CAMPLR22A2D_LOCUS4927</name>
</gene>
<dbReference type="EMBL" id="LS480641">
    <property type="protein sequence ID" value="SPT20297.1"/>
    <property type="molecule type" value="Genomic_DNA"/>
</dbReference>
<dbReference type="InterPro" id="IPR007321">
    <property type="entry name" value="Transposase_28"/>
</dbReference>
<feature type="domain" description="Transposase (putative) gypsy type" evidence="1">
    <location>
        <begin position="27"/>
        <end position="83"/>
    </location>
</feature>
<dbReference type="Pfam" id="PF04195">
    <property type="entry name" value="Transposase_28"/>
    <property type="match status" value="1"/>
</dbReference>
<evidence type="ECO:0000313" key="2">
    <source>
        <dbReference type="EMBL" id="SPT20297.1"/>
    </source>
</evidence>
<dbReference type="AlphaFoldDB" id="A0A7H4LNV8"/>
<sequence>METRVHPRTKVLPAVAWKQAPNGYPFFALFFYCGLCPPFSEFFCDIMNTYGFRLLDFTPNAVLTMAVFAHLCENFVGVHPNVAFSATSLCLELREESLYPAESPGSRELA</sequence>
<proteinExistence type="predicted"/>
<dbReference type="Proteomes" id="UP000280104">
    <property type="component" value="Chromosome II"/>
</dbReference>
<evidence type="ECO:0000313" key="3">
    <source>
        <dbReference type="Proteomes" id="UP000280104"/>
    </source>
</evidence>
<accession>A0A7H4LNV8</accession>
<reference evidence="2 3" key="1">
    <citation type="submission" date="2018-05" db="EMBL/GenBank/DDBJ databases">
        <authorList>
            <person name="Thind KAUR A."/>
        </authorList>
    </citation>
    <scope>NUCLEOTIDE SEQUENCE [LARGE SCALE GENOMIC DNA]</scope>
</reference>
<name>A0A7H4LNV8_WHEAT</name>
<protein>
    <recommendedName>
        <fullName evidence="1">Transposase (putative) gypsy type domain-containing protein</fullName>
    </recommendedName>
</protein>
<evidence type="ECO:0000259" key="1">
    <source>
        <dbReference type="Pfam" id="PF04195"/>
    </source>
</evidence>
<organism evidence="2 3">
    <name type="scientific">Triticum aestivum</name>
    <name type="common">Wheat</name>
    <dbReference type="NCBI Taxonomy" id="4565"/>
    <lineage>
        <taxon>Eukaryota</taxon>
        <taxon>Viridiplantae</taxon>
        <taxon>Streptophyta</taxon>
        <taxon>Embryophyta</taxon>
        <taxon>Tracheophyta</taxon>
        <taxon>Spermatophyta</taxon>
        <taxon>Magnoliopsida</taxon>
        <taxon>Liliopsida</taxon>
        <taxon>Poales</taxon>
        <taxon>Poaceae</taxon>
        <taxon>BOP clade</taxon>
        <taxon>Pooideae</taxon>
        <taxon>Triticodae</taxon>
        <taxon>Triticeae</taxon>
        <taxon>Triticinae</taxon>
        <taxon>Triticum</taxon>
    </lineage>
</organism>